<evidence type="ECO:0000313" key="3">
    <source>
        <dbReference type="EMBL" id="MDC0744181.1"/>
    </source>
</evidence>
<proteinExistence type="predicted"/>
<reference evidence="3 4" key="1">
    <citation type="submission" date="2022-11" db="EMBL/GenBank/DDBJ databases">
        <title>Minimal conservation of predation-associated metabolite biosynthetic gene clusters underscores biosynthetic potential of Myxococcota including descriptions for ten novel species: Archangium lansinium sp. nov., Myxococcus landrumus sp. nov., Nannocystis bai.</title>
        <authorList>
            <person name="Ahearne A."/>
            <person name="Stevens C."/>
            <person name="Dowd S."/>
        </authorList>
    </citation>
    <scope>NUCLEOTIDE SEQUENCE [LARGE SCALE GENOMIC DNA]</scope>
    <source>
        <strain evidence="3 4">RJM3</strain>
    </source>
</reference>
<feature type="chain" id="PRO_5047373036" description="DUF7790 domain-containing protein" evidence="1">
    <location>
        <begin position="24"/>
        <end position="407"/>
    </location>
</feature>
<dbReference type="Proteomes" id="UP001221411">
    <property type="component" value="Unassembled WGS sequence"/>
</dbReference>
<keyword evidence="4" id="KW-1185">Reference proteome</keyword>
<feature type="domain" description="DUF7790" evidence="2">
    <location>
        <begin position="92"/>
        <end position="390"/>
    </location>
</feature>
<accession>A0ABT5EQR7</accession>
<feature type="signal peptide" evidence="1">
    <location>
        <begin position="1"/>
        <end position="23"/>
    </location>
</feature>
<dbReference type="RefSeq" id="WP_271920430.1">
    <property type="nucleotide sequence ID" value="NZ_JAQNDO010000001.1"/>
</dbReference>
<dbReference type="InterPro" id="IPR056692">
    <property type="entry name" value="DUF7790"/>
</dbReference>
<protein>
    <recommendedName>
        <fullName evidence="2">DUF7790 domain-containing protein</fullName>
    </recommendedName>
</protein>
<gene>
    <name evidence="3" type="ORF">POL67_22815</name>
</gene>
<name>A0ABT5EQR7_9BACT</name>
<organism evidence="3 4">
    <name type="scientific">Polyangium mundeleinium</name>
    <dbReference type="NCBI Taxonomy" id="2995306"/>
    <lineage>
        <taxon>Bacteria</taxon>
        <taxon>Pseudomonadati</taxon>
        <taxon>Myxococcota</taxon>
        <taxon>Polyangia</taxon>
        <taxon>Polyangiales</taxon>
        <taxon>Polyangiaceae</taxon>
        <taxon>Polyangium</taxon>
    </lineage>
</organism>
<evidence type="ECO:0000259" key="2">
    <source>
        <dbReference type="Pfam" id="PF25046"/>
    </source>
</evidence>
<evidence type="ECO:0000256" key="1">
    <source>
        <dbReference type="SAM" id="SignalP"/>
    </source>
</evidence>
<evidence type="ECO:0000313" key="4">
    <source>
        <dbReference type="Proteomes" id="UP001221411"/>
    </source>
</evidence>
<dbReference type="EMBL" id="JAQNDO010000001">
    <property type="protein sequence ID" value="MDC0744181.1"/>
    <property type="molecule type" value="Genomic_DNA"/>
</dbReference>
<sequence length="407" mass="44381">MAPKTPRLLTRLAPVLALLVAAACDPPKHEPAASAPASAAVTASARASAPAAASASAVTPASASAAPAFGPFGELVRSLSEPGGDFISDNLISNETSYLQTADALAARPAGGVYLGVGPEQNFTYLALTRPRLAFIVDIRRDNLLQHLYYRFLFEEAESRSHFLALLVGRPYDAATAPPATADVDAVLKHAETKAPDPKLFATTVDRAMKRMQEAYGVTLTDKDKRSLARMTQVFFDKQLDLRFELKENSGRKYPSLRELVGAADPAGKKRGFLATDEAFRFVQTMEREGRVVPVVGDFAGDGAFPAIAAFLQKNDLRVSTLYVSNVEQYLLEPPTWSKWIRNVAALPRADDALFLRCYLDQGKKHPKQMEGHRTATVLAKIDDFVTREQKTPTRSWFKIATEGNLD</sequence>
<dbReference type="Pfam" id="PF25046">
    <property type="entry name" value="DUF7790"/>
    <property type="match status" value="1"/>
</dbReference>
<keyword evidence="1" id="KW-0732">Signal</keyword>
<dbReference type="PROSITE" id="PS51257">
    <property type="entry name" value="PROKAR_LIPOPROTEIN"/>
    <property type="match status" value="1"/>
</dbReference>
<comment type="caution">
    <text evidence="3">The sequence shown here is derived from an EMBL/GenBank/DDBJ whole genome shotgun (WGS) entry which is preliminary data.</text>
</comment>
<dbReference type="CDD" id="cd21179">
    <property type="entry name" value="LIC_1098-like"/>
    <property type="match status" value="1"/>
</dbReference>